<feature type="active site" description="Proton acceptor" evidence="5 6">
    <location>
        <position position="182"/>
    </location>
</feature>
<dbReference type="EMBL" id="PJLB01000004">
    <property type="protein sequence ID" value="PND05197.1"/>
    <property type="molecule type" value="Genomic_DNA"/>
</dbReference>
<dbReference type="GO" id="GO:0015940">
    <property type="term" value="P:pantothenate biosynthetic process"/>
    <property type="evidence" value="ECO:0007669"/>
    <property type="project" value="UniProtKB-UniRule"/>
</dbReference>
<evidence type="ECO:0000313" key="9">
    <source>
        <dbReference type="EMBL" id="PND05197.1"/>
    </source>
</evidence>
<comment type="subcellular location">
    <subcellularLocation>
        <location evidence="5">Cytoplasm</location>
    </subcellularLocation>
</comment>
<comment type="subunit">
    <text evidence="2 5">Homodecamer; pentamer of dimers.</text>
</comment>
<evidence type="ECO:0000256" key="8">
    <source>
        <dbReference type="PIRSR" id="PIRSR000388-3"/>
    </source>
</evidence>
<evidence type="ECO:0000256" key="4">
    <source>
        <dbReference type="ARBA" id="ARBA00022679"/>
    </source>
</evidence>
<feature type="binding site" evidence="5 8">
    <location>
        <position position="85"/>
    </location>
    <ligand>
        <name>Mg(2+)</name>
        <dbReference type="ChEBI" id="CHEBI:18420"/>
    </ligand>
</feature>
<keyword evidence="5 8" id="KW-0460">Magnesium</keyword>
<feature type="binding site" evidence="5 8">
    <location>
        <position position="115"/>
    </location>
    <ligand>
        <name>Mg(2+)</name>
        <dbReference type="ChEBI" id="CHEBI:18420"/>
    </ligand>
</feature>
<dbReference type="CDD" id="cd06557">
    <property type="entry name" value="KPHMT-like"/>
    <property type="match status" value="1"/>
</dbReference>
<protein>
    <recommendedName>
        <fullName evidence="5">3-methyl-2-oxobutanoate hydroxymethyltransferase</fullName>
        <ecNumber evidence="5">2.1.2.11</ecNumber>
    </recommendedName>
    <alternativeName>
        <fullName evidence="5">Ketopantoate hydroxymethyltransferase</fullName>
        <shortName evidence="5">KPHMT</shortName>
    </alternativeName>
</protein>
<dbReference type="InterPro" id="IPR040442">
    <property type="entry name" value="Pyrv_kinase-like_dom_sf"/>
</dbReference>
<dbReference type="Proteomes" id="UP000236075">
    <property type="component" value="Unassembled WGS sequence"/>
</dbReference>
<accession>A0A2N8II72</accession>
<evidence type="ECO:0000256" key="7">
    <source>
        <dbReference type="PIRSR" id="PIRSR000388-2"/>
    </source>
</evidence>
<feature type="binding site" evidence="5 8">
    <location>
        <position position="46"/>
    </location>
    <ligand>
        <name>Mg(2+)</name>
        <dbReference type="ChEBI" id="CHEBI:18420"/>
    </ligand>
</feature>
<dbReference type="NCBIfam" id="TIGR00222">
    <property type="entry name" value="panB"/>
    <property type="match status" value="1"/>
</dbReference>
<comment type="similarity">
    <text evidence="1 5">Belongs to the PanB family.</text>
</comment>
<comment type="caution">
    <text evidence="9">The sequence shown here is derived from an EMBL/GenBank/DDBJ whole genome shotgun (WGS) entry which is preliminary data.</text>
</comment>
<dbReference type="PANTHER" id="PTHR20881:SF0">
    <property type="entry name" value="3-METHYL-2-OXOBUTANOATE HYDROXYMETHYLTRANSFERASE"/>
    <property type="match status" value="1"/>
</dbReference>
<dbReference type="Gene3D" id="3.20.20.60">
    <property type="entry name" value="Phosphoenolpyruvate-binding domains"/>
    <property type="match status" value="1"/>
</dbReference>
<feature type="binding site" evidence="5 7">
    <location>
        <position position="85"/>
    </location>
    <ligand>
        <name>3-methyl-2-oxobutanoate</name>
        <dbReference type="ChEBI" id="CHEBI:11851"/>
    </ligand>
</feature>
<dbReference type="GO" id="GO:0005737">
    <property type="term" value="C:cytoplasm"/>
    <property type="evidence" value="ECO:0007669"/>
    <property type="project" value="UniProtKB-SubCell"/>
</dbReference>
<dbReference type="AlphaFoldDB" id="A0A2N8II72"/>
<feature type="binding site" evidence="5 7">
    <location>
        <begin position="46"/>
        <end position="47"/>
    </location>
    <ligand>
        <name>3-methyl-2-oxobutanoate</name>
        <dbReference type="ChEBI" id="CHEBI:11851"/>
    </ligand>
</feature>
<dbReference type="GeneID" id="60879681"/>
<evidence type="ECO:0000256" key="2">
    <source>
        <dbReference type="ARBA" id="ARBA00011424"/>
    </source>
</evidence>
<evidence type="ECO:0000256" key="1">
    <source>
        <dbReference type="ARBA" id="ARBA00008676"/>
    </source>
</evidence>
<dbReference type="HAMAP" id="MF_00156">
    <property type="entry name" value="PanB"/>
    <property type="match status" value="1"/>
</dbReference>
<feature type="binding site" evidence="5 7">
    <location>
        <position position="113"/>
    </location>
    <ligand>
        <name>3-methyl-2-oxobutanoate</name>
        <dbReference type="ChEBI" id="CHEBI:11851"/>
    </ligand>
</feature>
<proteinExistence type="inferred from homology"/>
<comment type="pathway">
    <text evidence="5">Cofactor biosynthesis; (R)-pantothenate biosynthesis; (R)-pantoate from 3-methyl-2-oxobutanoate: step 1/2.</text>
</comment>
<keyword evidence="4 5" id="KW-0808">Transferase</keyword>
<comment type="cofactor">
    <cofactor evidence="5 8">
        <name>Mg(2+)</name>
        <dbReference type="ChEBI" id="CHEBI:18420"/>
    </cofactor>
    <text evidence="5 8">Binds 1 Mg(2+) ion per subunit.</text>
</comment>
<dbReference type="SUPFAM" id="SSF51621">
    <property type="entry name" value="Phosphoenolpyruvate/pyruvate domain"/>
    <property type="match status" value="1"/>
</dbReference>
<organism evidence="9 10">
    <name type="scientific">Akkermansia muciniphila</name>
    <dbReference type="NCBI Taxonomy" id="239935"/>
    <lineage>
        <taxon>Bacteria</taxon>
        <taxon>Pseudomonadati</taxon>
        <taxon>Verrucomicrobiota</taxon>
        <taxon>Verrucomicrobiia</taxon>
        <taxon>Verrucomicrobiales</taxon>
        <taxon>Akkermansiaceae</taxon>
        <taxon>Akkermansia</taxon>
    </lineage>
</organism>
<evidence type="ECO:0000256" key="5">
    <source>
        <dbReference type="HAMAP-Rule" id="MF_00156"/>
    </source>
</evidence>
<evidence type="ECO:0000313" key="10">
    <source>
        <dbReference type="Proteomes" id="UP000236075"/>
    </source>
</evidence>
<comment type="function">
    <text evidence="5">Catalyzes the reversible reaction in which hydroxymethyl group from 5,10-methylenetetrahydrofolate is transferred onto alpha-ketoisovalerate to form ketopantoate.</text>
</comment>
<dbReference type="GO" id="GO:0003864">
    <property type="term" value="F:3-methyl-2-oxobutanoate hydroxymethyltransferase activity"/>
    <property type="evidence" value="ECO:0007669"/>
    <property type="project" value="UniProtKB-UniRule"/>
</dbReference>
<dbReference type="Pfam" id="PF02548">
    <property type="entry name" value="Pantoate_transf"/>
    <property type="match status" value="1"/>
</dbReference>
<dbReference type="EC" id="2.1.2.11" evidence="5"/>
<dbReference type="GO" id="GO:0000287">
    <property type="term" value="F:magnesium ion binding"/>
    <property type="evidence" value="ECO:0007669"/>
    <property type="project" value="TreeGrafter"/>
</dbReference>
<evidence type="ECO:0000256" key="6">
    <source>
        <dbReference type="PIRSR" id="PIRSR000388-1"/>
    </source>
</evidence>
<comment type="catalytic activity">
    <reaction evidence="5">
        <text>(6R)-5,10-methylene-5,6,7,8-tetrahydrofolate + 3-methyl-2-oxobutanoate + H2O = 2-dehydropantoate + (6S)-5,6,7,8-tetrahydrofolate</text>
        <dbReference type="Rhea" id="RHEA:11824"/>
        <dbReference type="ChEBI" id="CHEBI:11561"/>
        <dbReference type="ChEBI" id="CHEBI:11851"/>
        <dbReference type="ChEBI" id="CHEBI:15377"/>
        <dbReference type="ChEBI" id="CHEBI:15636"/>
        <dbReference type="ChEBI" id="CHEBI:57453"/>
        <dbReference type="EC" id="2.1.2.11"/>
    </reaction>
</comment>
<reference evidence="9 10" key="1">
    <citation type="journal article" date="2017" name="BMC Genomics">
        <title>Genome sequencing of 39 Akkermansia muciniphila isolates reveals its population structure, genomic and functional diverisity, and global distribution in mammalian gut microbiotas.</title>
        <authorList>
            <person name="Guo X."/>
            <person name="Li S."/>
            <person name="Zhang J."/>
            <person name="Wu F."/>
            <person name="Li X."/>
            <person name="Wu D."/>
            <person name="Zhang M."/>
            <person name="Ou Z."/>
            <person name="Jie Z."/>
            <person name="Yan Q."/>
            <person name="Li P."/>
            <person name="Yi J."/>
            <person name="Peng Y."/>
        </authorList>
    </citation>
    <scope>NUCLEOTIDE SEQUENCE [LARGE SCALE GENOMIC DNA]</scope>
    <source>
        <strain evidence="9 10">GP28</strain>
    </source>
</reference>
<keyword evidence="5" id="KW-0963">Cytoplasm</keyword>
<sequence>MNQSFEKAERIRACKNRRHVTLVTAYDYPTGRLLDEAGVDIVLVGDSLGMVVLGFPDTTHVTLDHMLHHVEATARGVKNALLVGDMPIHSYDTVEQAVQSAKKLFLAGADAVKLEGGAAQAGNIRAIVEAGIPVVGHIGLLPQKVLEEGGYKIKGKSSAEEEALVRDVEAVAEAGACAVVVEGVTPHAARQVTVHSSIPTLGIGSGSHTCDGDVVVIHDLVGAFPWFIPAFVKPRADVAGSMTAAVKEWMEDCYTEPGSISS</sequence>
<keyword evidence="5 8" id="KW-0479">Metal-binding</keyword>
<dbReference type="PANTHER" id="PTHR20881">
    <property type="entry name" value="3-METHYL-2-OXOBUTANOATE HYDROXYMETHYLTRANSFERASE"/>
    <property type="match status" value="1"/>
</dbReference>
<dbReference type="InterPro" id="IPR015813">
    <property type="entry name" value="Pyrv/PenolPyrv_kinase-like_dom"/>
</dbReference>
<gene>
    <name evidence="5 9" type="primary">panB</name>
    <name evidence="9" type="ORF">CXT95_01920</name>
</gene>
<name>A0A2N8II72_9BACT</name>
<evidence type="ECO:0000256" key="3">
    <source>
        <dbReference type="ARBA" id="ARBA00022655"/>
    </source>
</evidence>
<dbReference type="InterPro" id="IPR003700">
    <property type="entry name" value="Pantoate_hydroxy_MeTrfase"/>
</dbReference>
<dbReference type="RefSeq" id="WP_022197855.1">
    <property type="nucleotide sequence ID" value="NZ_AP021898.1"/>
</dbReference>
<dbReference type="NCBIfam" id="NF001452">
    <property type="entry name" value="PRK00311.1"/>
    <property type="match status" value="1"/>
</dbReference>
<keyword evidence="3 5" id="KW-0566">Pantothenate biosynthesis</keyword>
<dbReference type="PIRSF" id="PIRSF000388">
    <property type="entry name" value="Pantoate_hydroxy_MeTrfase"/>
    <property type="match status" value="1"/>
</dbReference>